<evidence type="ECO:0000256" key="1">
    <source>
        <dbReference type="ARBA" id="ARBA00010370"/>
    </source>
</evidence>
<feature type="active site" evidence="12">
    <location>
        <position position="239"/>
    </location>
</feature>
<feature type="binding site" evidence="13">
    <location>
        <position position="256"/>
    </location>
    <ligand>
        <name>Zn(2+)</name>
        <dbReference type="ChEBI" id="CHEBI:29105"/>
        <label>2</label>
        <note>catalytic</note>
    </ligand>
</feature>
<feature type="binding site" evidence="13">
    <location>
        <position position="218"/>
    </location>
    <ligand>
        <name>Ca(2+)</name>
        <dbReference type="ChEBI" id="CHEBI:29108"/>
        <label>1</label>
    </ligand>
</feature>
<evidence type="ECO:0000256" key="11">
    <source>
        <dbReference type="ARBA" id="ARBA00023157"/>
    </source>
</evidence>
<feature type="binding site" evidence="13">
    <location>
        <position position="196"/>
    </location>
    <ligand>
        <name>Ca(2+)</name>
        <dbReference type="ChEBI" id="CHEBI:29108"/>
        <label>3</label>
    </ligand>
</feature>
<dbReference type="PRINTS" id="PR00138">
    <property type="entry name" value="MATRIXIN"/>
</dbReference>
<dbReference type="CDD" id="cd04278">
    <property type="entry name" value="ZnMc_MMP"/>
    <property type="match status" value="1"/>
</dbReference>
<comment type="cofactor">
    <cofactor evidence="13">
        <name>Zn(2+)</name>
        <dbReference type="ChEBI" id="CHEBI:29105"/>
    </cofactor>
    <text evidence="13">Binds 2 Zn(2+) ions per subunit.</text>
</comment>
<dbReference type="GO" id="GO:0031012">
    <property type="term" value="C:extracellular matrix"/>
    <property type="evidence" value="ECO:0007669"/>
    <property type="project" value="InterPro"/>
</dbReference>
<comment type="similarity">
    <text evidence="1">Belongs to the peptidase M10A family.</text>
</comment>
<feature type="region of interest" description="Disordered" evidence="16">
    <location>
        <begin position="285"/>
        <end position="309"/>
    </location>
</feature>
<keyword evidence="2" id="KW-0645">Protease</keyword>
<dbReference type="GO" id="GO:0030198">
    <property type="term" value="P:extracellular matrix organization"/>
    <property type="evidence" value="ECO:0007669"/>
    <property type="project" value="TreeGrafter"/>
</dbReference>
<keyword evidence="11" id="KW-1015">Disulfide bond</keyword>
<feature type="binding site" evidence="13">
    <location>
        <position position="322"/>
    </location>
    <ligand>
        <name>Ca(2+)</name>
        <dbReference type="ChEBI" id="CHEBI:29108"/>
        <label>4</label>
    </ligand>
</feature>
<dbReference type="Pfam" id="PF00045">
    <property type="entry name" value="Hemopexin"/>
    <property type="match status" value="4"/>
</dbReference>
<comment type="cofactor">
    <cofactor evidence="13">
        <name>Ca(2+)</name>
        <dbReference type="ChEBI" id="CHEBI:29108"/>
    </cofactor>
    <text evidence="13">Can bind about 5 Ca(2+) ions per subunit.</text>
</comment>
<dbReference type="PANTHER" id="PTHR10201">
    <property type="entry name" value="MATRIX METALLOPROTEINASE"/>
    <property type="match status" value="1"/>
</dbReference>
<feature type="repeat" description="Hemopexin" evidence="15">
    <location>
        <begin position="365"/>
        <end position="411"/>
    </location>
</feature>
<keyword evidence="7 13" id="KW-0862">Zinc</keyword>
<dbReference type="SUPFAM" id="SSF55486">
    <property type="entry name" value="Metalloproteases ('zincins'), catalytic domain"/>
    <property type="match status" value="1"/>
</dbReference>
<evidence type="ECO:0000256" key="5">
    <source>
        <dbReference type="ARBA" id="ARBA00022737"/>
    </source>
</evidence>
<dbReference type="InterPro" id="IPR006026">
    <property type="entry name" value="Peptidase_Metallo"/>
</dbReference>
<dbReference type="PROSITE" id="PS51642">
    <property type="entry name" value="HEMOPEXIN_2"/>
    <property type="match status" value="4"/>
</dbReference>
<evidence type="ECO:0000256" key="3">
    <source>
        <dbReference type="ARBA" id="ARBA00022723"/>
    </source>
</evidence>
<feature type="binding site" evidence="13">
    <location>
        <position position="215"/>
    </location>
    <ligand>
        <name>Zn(2+)</name>
        <dbReference type="ChEBI" id="CHEBI:29105"/>
        <label>1</label>
    </ligand>
</feature>
<feature type="modified residue" description="Phosphotyrosine; by PKDCC" evidence="14">
    <location>
        <position position="400"/>
    </location>
</feature>
<keyword evidence="5" id="KW-0677">Repeat</keyword>
<feature type="repeat" description="Hemopexin" evidence="15">
    <location>
        <begin position="412"/>
        <end position="462"/>
    </location>
</feature>
<keyword evidence="3 13" id="KW-0479">Metal-binding</keyword>
<dbReference type="InterPro" id="IPR036365">
    <property type="entry name" value="PGBD-like_sf"/>
</dbReference>
<gene>
    <name evidence="18" type="primary">MMP16_1</name>
    <name evidence="18" type="ORF">FJT64_001220</name>
</gene>
<reference evidence="18 19" key="1">
    <citation type="submission" date="2019-07" db="EMBL/GenBank/DDBJ databases">
        <title>Draft genome assembly of a fouling barnacle, Amphibalanus amphitrite (Darwin, 1854): The first reference genome for Thecostraca.</title>
        <authorList>
            <person name="Kim W."/>
        </authorList>
    </citation>
    <scope>NUCLEOTIDE SEQUENCE [LARGE SCALE GENOMIC DNA]</scope>
    <source>
        <strain evidence="18">SNU_AA5</strain>
        <tissue evidence="18">Soma without cirri and trophi</tissue>
    </source>
</reference>
<dbReference type="GO" id="GO:0006508">
    <property type="term" value="P:proteolysis"/>
    <property type="evidence" value="ECO:0007669"/>
    <property type="project" value="UniProtKB-KW"/>
</dbReference>
<evidence type="ECO:0000256" key="12">
    <source>
        <dbReference type="PIRSR" id="PIRSR621190-1"/>
    </source>
</evidence>
<feature type="region of interest" description="Disordered" evidence="16">
    <location>
        <begin position="530"/>
        <end position="549"/>
    </location>
</feature>
<feature type="binding site" evidence="13">
    <location>
        <position position="220"/>
    </location>
    <ligand>
        <name>Ca(2+)</name>
        <dbReference type="ChEBI" id="CHEBI:29108"/>
        <label>1</label>
    </ligand>
</feature>
<dbReference type="Gene3D" id="3.40.390.10">
    <property type="entry name" value="Collagenase (Catalytic Domain)"/>
    <property type="match status" value="1"/>
</dbReference>
<evidence type="ECO:0000256" key="8">
    <source>
        <dbReference type="ARBA" id="ARBA00022837"/>
    </source>
</evidence>
<dbReference type="SUPFAM" id="SSF50923">
    <property type="entry name" value="Hemopexin-like domain"/>
    <property type="match status" value="1"/>
</dbReference>
<feature type="binding site" evidence="13">
    <location>
        <position position="369"/>
    </location>
    <ligand>
        <name>Ca(2+)</name>
        <dbReference type="ChEBI" id="CHEBI:29108"/>
        <label>4</label>
    </ligand>
</feature>
<feature type="binding site" evidence="13">
    <location>
        <position position="469"/>
    </location>
    <ligand>
        <name>Ca(2+)</name>
        <dbReference type="ChEBI" id="CHEBI:29108"/>
        <label>5</label>
    </ligand>
</feature>
<dbReference type="AlphaFoldDB" id="A0A6A4VJE4"/>
<dbReference type="GO" id="GO:0005615">
    <property type="term" value="C:extracellular space"/>
    <property type="evidence" value="ECO:0007669"/>
    <property type="project" value="TreeGrafter"/>
</dbReference>
<dbReference type="InterPro" id="IPR000585">
    <property type="entry name" value="Hemopexin-like_dom"/>
</dbReference>
<feature type="binding site" evidence="13">
    <location>
        <position position="220"/>
    </location>
    <ligand>
        <name>Ca(2+)</name>
        <dbReference type="ChEBI" id="CHEBI:29108"/>
        <label>3</label>
    </ligand>
</feature>
<evidence type="ECO:0000256" key="13">
    <source>
        <dbReference type="PIRSR" id="PIRSR621190-2"/>
    </source>
</evidence>
<dbReference type="Gene3D" id="2.110.10.10">
    <property type="entry name" value="Hemopexin-like domain"/>
    <property type="match status" value="1"/>
</dbReference>
<feature type="domain" description="Peptidase metallopeptidase" evidence="17">
    <location>
        <begin position="124"/>
        <end position="286"/>
    </location>
</feature>
<feature type="binding site" evidence="13">
    <location>
        <position position="197"/>
    </location>
    <ligand>
        <name>Ca(2+)</name>
        <dbReference type="ChEBI" id="CHEBI:29108"/>
        <label>3</label>
    </ligand>
</feature>
<sequence length="596" mass="65639">MSASGNNITNFCETGASSCARYQLPPGSPGRRSDMELTARYLAVAALLAVVAHRATSAALKDMDPGIVAESAAYLAKYGYISSSSGDGRTSALRSLENDIAEFQRFAGLNVTGQSERNVTDDVTGSRWRTRDIKYKIESWPSSVTDKSAVREVIRKSFQVWADVSSLSFREVGPYEKAQIVIRFARGDHGDGDPFDGRGGTLAHAFFPLYGGDAHFDDSERWSAGDSLGTDIFMTASHEFGHSLGLSHSDDQRSLMAPFYKSPPRDGGTNVLREDDVLGIQALYGPAQEAPTPPENRPTTRRPLQKAASGEDPILCADGAVDAMITAGSQKQTYVFKGAHYWRLTDTGIEKGYPRLISHYWKGVPDDIDAAFSWPQTNRIYFFKGNKYWRMTSFKMDPGYPKLMSEGFRGIPFNVDAAFRWTGNGKIYFFKGDQYWKFDPSRGSEPVSSSYPQPVSNWGNLPGNLDAAVTYSNGRSYFFKKGYYYRFDDARFQVDEADPPYPRPAGYWWFGCKSQSSSLRTGLDAGTGMSRGGVSFSQRRTGAGPSTDDDVVMAFGDENVPDQARNTARRPADSGWRLAAGLLLTAVLVTTARSEL</sequence>
<feature type="binding site" evidence="13">
    <location>
        <position position="242"/>
    </location>
    <ligand>
        <name>Zn(2+)</name>
        <dbReference type="ChEBI" id="CHEBI:29105"/>
        <label>2</label>
        <note>catalytic</note>
    </ligand>
</feature>
<dbReference type="GO" id="GO:0008270">
    <property type="term" value="F:zinc ion binding"/>
    <property type="evidence" value="ECO:0007669"/>
    <property type="project" value="InterPro"/>
</dbReference>
<evidence type="ECO:0000313" key="19">
    <source>
        <dbReference type="Proteomes" id="UP000440578"/>
    </source>
</evidence>
<comment type="caution">
    <text evidence="18">The sequence shown here is derived from an EMBL/GenBank/DDBJ whole genome shotgun (WGS) entry which is preliminary data.</text>
</comment>
<organism evidence="18 19">
    <name type="scientific">Amphibalanus amphitrite</name>
    <name type="common">Striped barnacle</name>
    <name type="synonym">Balanus amphitrite</name>
    <dbReference type="NCBI Taxonomy" id="1232801"/>
    <lineage>
        <taxon>Eukaryota</taxon>
        <taxon>Metazoa</taxon>
        <taxon>Ecdysozoa</taxon>
        <taxon>Arthropoda</taxon>
        <taxon>Crustacea</taxon>
        <taxon>Multicrustacea</taxon>
        <taxon>Cirripedia</taxon>
        <taxon>Thoracica</taxon>
        <taxon>Thoracicalcarea</taxon>
        <taxon>Balanomorpha</taxon>
        <taxon>Balanoidea</taxon>
        <taxon>Balanidae</taxon>
        <taxon>Amphibalaninae</taxon>
        <taxon>Amphibalanus</taxon>
    </lineage>
</organism>
<dbReference type="GO" id="GO:0030574">
    <property type="term" value="P:collagen catabolic process"/>
    <property type="evidence" value="ECO:0007669"/>
    <property type="project" value="TreeGrafter"/>
</dbReference>
<dbReference type="OrthoDB" id="406838at2759"/>
<dbReference type="SUPFAM" id="SSF47090">
    <property type="entry name" value="PGBD-like"/>
    <property type="match status" value="1"/>
</dbReference>
<feature type="repeat" description="Hemopexin" evidence="15">
    <location>
        <begin position="318"/>
        <end position="364"/>
    </location>
</feature>
<dbReference type="InterPro" id="IPR001818">
    <property type="entry name" value="Pept_M10_metallopeptidase"/>
</dbReference>
<keyword evidence="9" id="KW-0482">Metalloprotease</keyword>
<dbReference type="Proteomes" id="UP000440578">
    <property type="component" value="Unassembled WGS sequence"/>
</dbReference>
<dbReference type="CDD" id="cd00094">
    <property type="entry name" value="HX"/>
    <property type="match status" value="1"/>
</dbReference>
<feature type="binding site" evidence="13">
    <location>
        <position position="418"/>
    </location>
    <ligand>
        <name>Ca(2+)</name>
        <dbReference type="ChEBI" id="CHEBI:29108"/>
        <label>5</label>
    </ligand>
</feature>
<feature type="binding site" evidence="13">
    <location>
        <position position="213"/>
    </location>
    <ligand>
        <name>Ca(2+)</name>
        <dbReference type="ChEBI" id="CHEBI:29108"/>
        <label>2</label>
    </ligand>
</feature>
<protein>
    <submittedName>
        <fullName evidence="18">Matrix metalloproteinase-16</fullName>
    </submittedName>
</protein>
<feature type="repeat" description="Hemopexin" evidence="15">
    <location>
        <begin position="463"/>
        <end position="512"/>
    </location>
</feature>
<dbReference type="InterPro" id="IPR036375">
    <property type="entry name" value="Hemopexin-like_dom_sf"/>
</dbReference>
<dbReference type="EMBL" id="VIIS01001953">
    <property type="protein sequence ID" value="KAF0290468.1"/>
    <property type="molecule type" value="Genomic_DNA"/>
</dbReference>
<dbReference type="InterPro" id="IPR024079">
    <property type="entry name" value="MetalloPept_cat_dom_sf"/>
</dbReference>
<feature type="binding site" evidence="13">
    <location>
        <position position="204"/>
    </location>
    <ligand>
        <name>Zn(2+)</name>
        <dbReference type="ChEBI" id="CHEBI:29105"/>
        <label>1</label>
    </ligand>
</feature>
<dbReference type="InterPro" id="IPR018487">
    <property type="entry name" value="Hemopexin-like_repeat"/>
</dbReference>
<dbReference type="SMART" id="SM00120">
    <property type="entry name" value="HX"/>
    <property type="match status" value="4"/>
</dbReference>
<evidence type="ECO:0000256" key="9">
    <source>
        <dbReference type="ARBA" id="ARBA00023049"/>
    </source>
</evidence>
<keyword evidence="8 13" id="KW-0106">Calcium</keyword>
<evidence type="ECO:0000256" key="16">
    <source>
        <dbReference type="SAM" id="MobiDB-lite"/>
    </source>
</evidence>
<evidence type="ECO:0000256" key="6">
    <source>
        <dbReference type="ARBA" id="ARBA00022801"/>
    </source>
</evidence>
<feature type="binding site" evidence="13">
    <location>
        <position position="238"/>
    </location>
    <ligand>
        <name>Zn(2+)</name>
        <dbReference type="ChEBI" id="CHEBI:29105"/>
        <label>2</label>
        <note>catalytic</note>
    </ligand>
</feature>
<dbReference type="Pfam" id="PF00413">
    <property type="entry name" value="Peptidase_M10"/>
    <property type="match status" value="1"/>
</dbReference>
<feature type="binding site" evidence="13">
    <location>
        <position position="191"/>
    </location>
    <ligand>
        <name>Zn(2+)</name>
        <dbReference type="ChEBI" id="CHEBI:29105"/>
        <label>1</label>
    </ligand>
</feature>
<evidence type="ECO:0000256" key="4">
    <source>
        <dbReference type="ARBA" id="ARBA00022729"/>
    </source>
</evidence>
<dbReference type="SMART" id="SM00235">
    <property type="entry name" value="ZnMc"/>
    <property type="match status" value="1"/>
</dbReference>
<evidence type="ECO:0000256" key="2">
    <source>
        <dbReference type="ARBA" id="ARBA00022670"/>
    </source>
</evidence>
<feature type="binding site" evidence="13">
    <location>
        <position position="211"/>
    </location>
    <ligand>
        <name>Ca(2+)</name>
        <dbReference type="ChEBI" id="CHEBI:29108"/>
        <label>2</label>
    </ligand>
</feature>
<evidence type="ECO:0000256" key="10">
    <source>
        <dbReference type="ARBA" id="ARBA00023145"/>
    </source>
</evidence>
<feature type="binding site" evidence="13">
    <location>
        <position position="371"/>
    </location>
    <ligand>
        <name>Ca(2+)</name>
        <dbReference type="ChEBI" id="CHEBI:29108"/>
        <label>5</label>
    </ligand>
</feature>
<dbReference type="InterPro" id="IPR018486">
    <property type="entry name" value="Hemopexin_CS"/>
</dbReference>
<feature type="binding site" evidence="13">
    <location>
        <position position="189"/>
    </location>
    <ligand>
        <name>Zn(2+)</name>
        <dbReference type="ChEBI" id="CHEBI:29105"/>
        <label>1</label>
    </ligand>
</feature>
<feature type="binding site" evidence="13">
    <location>
        <position position="466"/>
    </location>
    <ligand>
        <name>Ca(2+)</name>
        <dbReference type="ChEBI" id="CHEBI:29108"/>
        <label>4</label>
    </ligand>
</feature>
<proteinExistence type="inferred from homology"/>
<keyword evidence="10" id="KW-0865">Zymogen</keyword>
<dbReference type="FunFam" id="2.110.10.10:FF:000007">
    <property type="entry name" value="stromelysin-3 isoform X2"/>
    <property type="match status" value="1"/>
</dbReference>
<dbReference type="InterPro" id="IPR033739">
    <property type="entry name" value="M10A_MMP"/>
</dbReference>
<feature type="binding site" evidence="13">
    <location>
        <position position="217"/>
    </location>
    <ligand>
        <name>Ca(2+)</name>
        <dbReference type="ChEBI" id="CHEBI:29108"/>
        <label>3</label>
    </ligand>
</feature>
<evidence type="ECO:0000313" key="18">
    <source>
        <dbReference type="EMBL" id="KAF0290468.1"/>
    </source>
</evidence>
<dbReference type="PROSITE" id="PS00024">
    <property type="entry name" value="HEMOPEXIN"/>
    <property type="match status" value="1"/>
</dbReference>
<accession>A0A6A4VJE4</accession>
<evidence type="ECO:0000256" key="7">
    <source>
        <dbReference type="ARBA" id="ARBA00022833"/>
    </source>
</evidence>
<dbReference type="GO" id="GO:0004222">
    <property type="term" value="F:metalloendopeptidase activity"/>
    <property type="evidence" value="ECO:0007669"/>
    <property type="project" value="InterPro"/>
</dbReference>
<evidence type="ECO:0000256" key="14">
    <source>
        <dbReference type="PIRSR" id="PIRSR621190-4"/>
    </source>
</evidence>
<dbReference type="PANTHER" id="PTHR10201:SF291">
    <property type="entry name" value="MATRIX METALLOPROTEINASE 1, ISOFORM C-RELATED"/>
    <property type="match status" value="1"/>
</dbReference>
<keyword evidence="4" id="KW-0732">Signal</keyword>
<keyword evidence="6" id="KW-0378">Hydrolase</keyword>
<evidence type="ECO:0000256" key="15">
    <source>
        <dbReference type="PROSITE-ProRule" id="PRU01011"/>
    </source>
</evidence>
<dbReference type="InterPro" id="IPR021190">
    <property type="entry name" value="Pept_M10A"/>
</dbReference>
<feature type="binding site" evidence="13">
    <location>
        <position position="248"/>
    </location>
    <ligand>
        <name>Zn(2+)</name>
        <dbReference type="ChEBI" id="CHEBI:29105"/>
        <label>2</label>
        <note>catalytic</note>
    </ligand>
</feature>
<name>A0A6A4VJE4_AMPAM</name>
<evidence type="ECO:0000259" key="17">
    <source>
        <dbReference type="SMART" id="SM00235"/>
    </source>
</evidence>
<keyword evidence="19" id="KW-1185">Reference proteome</keyword>